<proteinExistence type="predicted"/>
<protein>
    <submittedName>
        <fullName evidence="8">Nitrite reductase small subunit NirD</fullName>
    </submittedName>
</protein>
<dbReference type="GO" id="GO:0046872">
    <property type="term" value="F:metal ion binding"/>
    <property type="evidence" value="ECO:0007669"/>
    <property type="project" value="UniProtKB-KW"/>
</dbReference>
<keyword evidence="3" id="KW-0560">Oxidoreductase</keyword>
<keyword evidence="5" id="KW-0411">Iron-sulfur</keyword>
<gene>
    <name evidence="8" type="primary">nirD</name>
    <name evidence="8" type="ORF">GH723_15555</name>
</gene>
<evidence type="ECO:0000256" key="5">
    <source>
        <dbReference type="ARBA" id="ARBA00023014"/>
    </source>
</evidence>
<dbReference type="GO" id="GO:0051537">
    <property type="term" value="F:2 iron, 2 sulfur cluster binding"/>
    <property type="evidence" value="ECO:0007669"/>
    <property type="project" value="UniProtKB-KW"/>
</dbReference>
<dbReference type="GO" id="GO:0016705">
    <property type="term" value="F:oxidoreductase activity, acting on paired donors, with incorporation or reduction of molecular oxygen"/>
    <property type="evidence" value="ECO:0007669"/>
    <property type="project" value="UniProtKB-ARBA"/>
</dbReference>
<dbReference type="AlphaFoldDB" id="A0A5Q2RR70"/>
<dbReference type="PROSITE" id="PS51300">
    <property type="entry name" value="NIRD"/>
    <property type="match status" value="1"/>
</dbReference>
<evidence type="ECO:0000256" key="3">
    <source>
        <dbReference type="ARBA" id="ARBA00023002"/>
    </source>
</evidence>
<sequence>MSTTTIPTTSVEACRLDALTPERGVAVVVDGVRVALFRVVGGSAGAGGDEVLAVDHVDPFTGVAVLARGLVGSVGERLVVISPLHKQRFDLRTGECLDDPDVVLRTWRTHVVDGVVHVESR</sequence>
<evidence type="ECO:0000313" key="9">
    <source>
        <dbReference type="Proteomes" id="UP000334019"/>
    </source>
</evidence>
<dbReference type="InterPro" id="IPR036922">
    <property type="entry name" value="Rieske_2Fe-2S_sf"/>
</dbReference>
<dbReference type="RefSeq" id="WP_153760504.1">
    <property type="nucleotide sequence ID" value="NZ_CP045851.1"/>
</dbReference>
<evidence type="ECO:0000313" key="8">
    <source>
        <dbReference type="EMBL" id="QGG96400.1"/>
    </source>
</evidence>
<dbReference type="GO" id="GO:0008942">
    <property type="term" value="F:nitrite reductase [NAD(P)H] activity"/>
    <property type="evidence" value="ECO:0007669"/>
    <property type="project" value="InterPro"/>
</dbReference>
<keyword evidence="4" id="KW-0408">Iron</keyword>
<evidence type="ECO:0000256" key="1">
    <source>
        <dbReference type="ARBA" id="ARBA00022714"/>
    </source>
</evidence>
<evidence type="ECO:0000256" key="4">
    <source>
        <dbReference type="ARBA" id="ARBA00023004"/>
    </source>
</evidence>
<dbReference type="SUPFAM" id="SSF50022">
    <property type="entry name" value="ISP domain"/>
    <property type="match status" value="1"/>
</dbReference>
<dbReference type="PANTHER" id="PTHR40562">
    <property type="match status" value="1"/>
</dbReference>
<keyword evidence="9" id="KW-1185">Reference proteome</keyword>
<evidence type="ECO:0000256" key="6">
    <source>
        <dbReference type="ARBA" id="ARBA00023063"/>
    </source>
</evidence>
<dbReference type="InterPro" id="IPR012748">
    <property type="entry name" value="Rieske-like_NirD"/>
</dbReference>
<keyword evidence="1" id="KW-0001">2Fe-2S</keyword>
<dbReference type="NCBIfam" id="TIGR02378">
    <property type="entry name" value="nirD_assim_sml"/>
    <property type="match status" value="1"/>
</dbReference>
<keyword evidence="2" id="KW-0479">Metal-binding</keyword>
<organism evidence="8 9">
    <name type="scientific">Actinomarinicola tropica</name>
    <dbReference type="NCBI Taxonomy" id="2789776"/>
    <lineage>
        <taxon>Bacteria</taxon>
        <taxon>Bacillati</taxon>
        <taxon>Actinomycetota</taxon>
        <taxon>Acidimicrobiia</taxon>
        <taxon>Acidimicrobiales</taxon>
        <taxon>Iamiaceae</taxon>
        <taxon>Actinomarinicola</taxon>
    </lineage>
</organism>
<dbReference type="Gene3D" id="2.102.10.10">
    <property type="entry name" value="Rieske [2Fe-2S] iron-sulphur domain"/>
    <property type="match status" value="1"/>
</dbReference>
<dbReference type="GO" id="GO:0004497">
    <property type="term" value="F:monooxygenase activity"/>
    <property type="evidence" value="ECO:0007669"/>
    <property type="project" value="UniProtKB-ARBA"/>
</dbReference>
<dbReference type="InterPro" id="IPR017881">
    <property type="entry name" value="NirD"/>
</dbReference>
<dbReference type="Pfam" id="PF13806">
    <property type="entry name" value="Rieske_2"/>
    <property type="match status" value="1"/>
</dbReference>
<keyword evidence="6" id="KW-0534">Nitrate assimilation</keyword>
<dbReference type="InterPro" id="IPR017941">
    <property type="entry name" value="Rieske_2Fe-2S"/>
</dbReference>
<dbReference type="KEGG" id="atq:GH723_15555"/>
<dbReference type="Proteomes" id="UP000334019">
    <property type="component" value="Chromosome"/>
</dbReference>
<dbReference type="EMBL" id="CP045851">
    <property type="protein sequence ID" value="QGG96400.1"/>
    <property type="molecule type" value="Genomic_DNA"/>
</dbReference>
<dbReference type="GO" id="GO:0042128">
    <property type="term" value="P:nitrate assimilation"/>
    <property type="evidence" value="ECO:0007669"/>
    <property type="project" value="UniProtKB-KW"/>
</dbReference>
<dbReference type="PROSITE" id="PS51296">
    <property type="entry name" value="RIESKE"/>
    <property type="match status" value="1"/>
</dbReference>
<dbReference type="PANTHER" id="PTHR40562:SF1">
    <property type="entry name" value="NITRITE REDUCTASE (NADH) SMALL SUBUNIT"/>
    <property type="match status" value="1"/>
</dbReference>
<name>A0A5Q2RR70_9ACTN</name>
<evidence type="ECO:0000256" key="2">
    <source>
        <dbReference type="ARBA" id="ARBA00022723"/>
    </source>
</evidence>
<feature type="domain" description="Rieske" evidence="7">
    <location>
        <begin position="11"/>
        <end position="118"/>
    </location>
</feature>
<evidence type="ECO:0000259" key="7">
    <source>
        <dbReference type="PROSITE" id="PS51296"/>
    </source>
</evidence>
<accession>A0A5Q2RR70</accession>
<reference evidence="8 9" key="1">
    <citation type="submission" date="2019-11" db="EMBL/GenBank/DDBJ databases">
        <authorList>
            <person name="He Y."/>
        </authorList>
    </citation>
    <scope>NUCLEOTIDE SEQUENCE [LARGE SCALE GENOMIC DNA]</scope>
    <source>
        <strain evidence="8 9">SCSIO 58843</strain>
    </source>
</reference>